<evidence type="ECO:0000256" key="5">
    <source>
        <dbReference type="ARBA" id="ARBA00022777"/>
    </source>
</evidence>
<dbReference type="PANTHER" id="PTHR24054">
    <property type="entry name" value="CASEIN KINASE II SUBUNIT ALPHA"/>
    <property type="match status" value="1"/>
</dbReference>
<dbReference type="InterPro" id="IPR045216">
    <property type="entry name" value="CK2_alpha"/>
</dbReference>
<evidence type="ECO:0000256" key="4">
    <source>
        <dbReference type="ARBA" id="ARBA00022741"/>
    </source>
</evidence>
<keyword evidence="2" id="KW-0723">Serine/threonine-protein kinase</keyword>
<evidence type="ECO:0000313" key="12">
    <source>
        <dbReference type="Proteomes" id="UP000236928"/>
    </source>
</evidence>
<evidence type="ECO:0000256" key="6">
    <source>
        <dbReference type="ARBA" id="ARBA00022840"/>
    </source>
</evidence>
<dbReference type="GO" id="GO:0005524">
    <property type="term" value="F:ATP binding"/>
    <property type="evidence" value="ECO:0007669"/>
    <property type="project" value="UniProtKB-KW"/>
</dbReference>
<dbReference type="Gene3D" id="3.30.200.20">
    <property type="entry name" value="Phosphorylase Kinase, domain 1"/>
    <property type="match status" value="1"/>
</dbReference>
<keyword evidence="5 11" id="KW-0418">Kinase</keyword>
<dbReference type="GO" id="GO:0005634">
    <property type="term" value="C:nucleus"/>
    <property type="evidence" value="ECO:0007669"/>
    <property type="project" value="TreeGrafter"/>
</dbReference>
<gene>
    <name evidence="11" type="ORF">CmeUKMEL1_10705</name>
</gene>
<dbReference type="GO" id="GO:0005956">
    <property type="term" value="C:protein kinase CK2 complex"/>
    <property type="evidence" value="ECO:0007669"/>
    <property type="project" value="TreeGrafter"/>
</dbReference>
<dbReference type="PROSITE" id="PS00108">
    <property type="entry name" value="PROTEIN_KINASE_ST"/>
    <property type="match status" value="1"/>
</dbReference>
<keyword evidence="9" id="KW-0732">Signal</keyword>
<dbReference type="SUPFAM" id="SSF56112">
    <property type="entry name" value="Protein kinase-like (PK-like)"/>
    <property type="match status" value="1"/>
</dbReference>
<dbReference type="GO" id="GO:0004674">
    <property type="term" value="F:protein serine/threonine kinase activity"/>
    <property type="evidence" value="ECO:0007669"/>
    <property type="project" value="UniProtKB-KW"/>
</dbReference>
<feature type="chain" id="PRO_5015191951" description="non-specific serine/threonine protein kinase" evidence="9">
    <location>
        <begin position="23"/>
        <end position="517"/>
    </location>
</feature>
<keyword evidence="3" id="KW-0808">Transferase</keyword>
<comment type="caution">
    <text evidence="11">The sequence shown here is derived from an EMBL/GenBank/DDBJ whole genome shotgun (WGS) entry which is preliminary data.</text>
</comment>
<accession>A0A2P4Z2A1</accession>
<evidence type="ECO:0000256" key="8">
    <source>
        <dbReference type="ARBA" id="ARBA00048679"/>
    </source>
</evidence>
<protein>
    <recommendedName>
        <fullName evidence="1">non-specific serine/threonine protein kinase</fullName>
        <ecNumber evidence="1">2.7.11.1</ecNumber>
    </recommendedName>
</protein>
<dbReference type="EC" id="2.7.11.1" evidence="1"/>
<dbReference type="Proteomes" id="UP000236928">
    <property type="component" value="Unassembled WGS sequence"/>
</dbReference>
<dbReference type="GO" id="GO:0051726">
    <property type="term" value="P:regulation of cell cycle"/>
    <property type="evidence" value="ECO:0007669"/>
    <property type="project" value="TreeGrafter"/>
</dbReference>
<evidence type="ECO:0000256" key="9">
    <source>
        <dbReference type="SAM" id="SignalP"/>
    </source>
</evidence>
<dbReference type="AlphaFoldDB" id="A0A2P4Z2A1"/>
<dbReference type="PROSITE" id="PS50011">
    <property type="entry name" value="PROTEIN_KINASE_DOM"/>
    <property type="match status" value="1"/>
</dbReference>
<evidence type="ECO:0000256" key="3">
    <source>
        <dbReference type="ARBA" id="ARBA00022679"/>
    </source>
</evidence>
<keyword evidence="12" id="KW-1185">Reference proteome</keyword>
<dbReference type="EMBL" id="JIBK01000039">
    <property type="protein sequence ID" value="POM84100.1"/>
    <property type="molecule type" value="Genomic_DNA"/>
</dbReference>
<keyword evidence="6" id="KW-0067">ATP-binding</keyword>
<evidence type="ECO:0000256" key="1">
    <source>
        <dbReference type="ARBA" id="ARBA00012513"/>
    </source>
</evidence>
<dbReference type="InterPro" id="IPR011009">
    <property type="entry name" value="Kinase-like_dom_sf"/>
</dbReference>
<dbReference type="GO" id="GO:0005829">
    <property type="term" value="C:cytosol"/>
    <property type="evidence" value="ECO:0007669"/>
    <property type="project" value="TreeGrafter"/>
</dbReference>
<name>A0A2P4Z2A1_9CRYT</name>
<dbReference type="VEuPathDB" id="CryptoDB:CmeUKMEL1_10705"/>
<comment type="catalytic activity">
    <reaction evidence="8">
        <text>L-seryl-[protein] + ATP = O-phospho-L-seryl-[protein] + ADP + H(+)</text>
        <dbReference type="Rhea" id="RHEA:17989"/>
        <dbReference type="Rhea" id="RHEA-COMP:9863"/>
        <dbReference type="Rhea" id="RHEA-COMP:11604"/>
        <dbReference type="ChEBI" id="CHEBI:15378"/>
        <dbReference type="ChEBI" id="CHEBI:29999"/>
        <dbReference type="ChEBI" id="CHEBI:30616"/>
        <dbReference type="ChEBI" id="CHEBI:83421"/>
        <dbReference type="ChEBI" id="CHEBI:456216"/>
        <dbReference type="EC" id="2.7.11.1"/>
    </reaction>
</comment>
<evidence type="ECO:0000259" key="10">
    <source>
        <dbReference type="PROSITE" id="PS50011"/>
    </source>
</evidence>
<organism evidence="11 12">
    <name type="scientific">Cryptosporidium meleagridis</name>
    <dbReference type="NCBI Taxonomy" id="93969"/>
    <lineage>
        <taxon>Eukaryota</taxon>
        <taxon>Sar</taxon>
        <taxon>Alveolata</taxon>
        <taxon>Apicomplexa</taxon>
        <taxon>Conoidasida</taxon>
        <taxon>Coccidia</taxon>
        <taxon>Eucoccidiorida</taxon>
        <taxon>Eimeriorina</taxon>
        <taxon>Cryptosporidiidae</taxon>
        <taxon>Cryptosporidium</taxon>
    </lineage>
</organism>
<dbReference type="OrthoDB" id="340602at2759"/>
<dbReference type="Pfam" id="PF00069">
    <property type="entry name" value="Pkinase"/>
    <property type="match status" value="1"/>
</dbReference>
<dbReference type="InterPro" id="IPR008271">
    <property type="entry name" value="Ser/Thr_kinase_AS"/>
</dbReference>
<proteinExistence type="predicted"/>
<evidence type="ECO:0000313" key="11">
    <source>
        <dbReference type="EMBL" id="POM84100.1"/>
    </source>
</evidence>
<sequence>MSRILLILYILLVILQKFSILSHSINEHFTNKEKSNKIINSDDPRDIAESHEDFSSLENIFEINRISKQNFYIKGNTIGTGRYSNVFFAWKLDLNPEAKNKIGQGTLVIDPNSLNLTDHQISTLRGFPVALKELKDVQEWKIIREVSILKLLNGYSDHHLNQTLLFHNSQLYDQIQGKNSIVKLLDIVKYQSPIKKSLNQKPISLKKHIGLVMEYVNNEQFYSLLPRLTYIDLQNYMRQLLQGLSYANSLGVFHRDIKPQNIVIDTNKESLKIIDWGLAEYYSKDDPDFSPRVASKYYKAPELLLGIRNYDFSVDSWSVGCLFSQMLFRLGTLKTNYFTRIFTKHPKTFVGIFLKNSLSPDVLFPGWDNNDQIVKIASLLGGDNIISISNKYNATISDDLTFSYLKRTKKIFNSTSPIFTDPRTFYFLITQENQDLVTFEALDLLSKLLTLDFKFRIHPKDALKHPFFTTHPSKHSWIVSTKSSTYYSKSSSIISPKTRTNCGNKDFCPIMSFFPIT</sequence>
<dbReference type="InterPro" id="IPR000719">
    <property type="entry name" value="Prot_kinase_dom"/>
</dbReference>
<evidence type="ECO:0000256" key="2">
    <source>
        <dbReference type="ARBA" id="ARBA00022527"/>
    </source>
</evidence>
<reference evidence="11 12" key="1">
    <citation type="submission" date="2014-04" db="EMBL/GenBank/DDBJ databases">
        <title>Comparative Genomics of Cryptosporidium Species.</title>
        <authorList>
            <person name="Silva J.C."/>
            <person name="Su Q."/>
            <person name="Chalmers R."/>
            <person name="Chibucos M.C."/>
            <person name="Elwin K."/>
            <person name="Godinez A."/>
            <person name="Guo F."/>
            <person name="Huynh K."/>
            <person name="Orvis J."/>
            <person name="Ott S."/>
            <person name="Sadzewicz L."/>
            <person name="Sengamalay N."/>
            <person name="Shetty A."/>
            <person name="Sun M."/>
            <person name="Tallon L."/>
            <person name="Xiao L."/>
            <person name="Zhang H."/>
            <person name="Fraser C.M."/>
            <person name="Zhu G."/>
            <person name="Kissinger J."/>
            <person name="Widmer G."/>
        </authorList>
    </citation>
    <scope>NUCLEOTIDE SEQUENCE [LARGE SCALE GENOMIC DNA]</scope>
    <source>
        <strain evidence="11 12">UKMEL1</strain>
    </source>
</reference>
<evidence type="ECO:0000256" key="7">
    <source>
        <dbReference type="ARBA" id="ARBA00047899"/>
    </source>
</evidence>
<dbReference type="SMART" id="SM00220">
    <property type="entry name" value="S_TKc"/>
    <property type="match status" value="1"/>
</dbReference>
<feature type="signal peptide" evidence="9">
    <location>
        <begin position="1"/>
        <end position="22"/>
    </location>
</feature>
<dbReference type="PANTHER" id="PTHR24054:SF0">
    <property type="entry name" value="CASEIN KINASE II SUBUNIT ALPHA"/>
    <property type="match status" value="1"/>
</dbReference>
<comment type="catalytic activity">
    <reaction evidence="7">
        <text>L-threonyl-[protein] + ATP = O-phospho-L-threonyl-[protein] + ADP + H(+)</text>
        <dbReference type="Rhea" id="RHEA:46608"/>
        <dbReference type="Rhea" id="RHEA-COMP:11060"/>
        <dbReference type="Rhea" id="RHEA-COMP:11605"/>
        <dbReference type="ChEBI" id="CHEBI:15378"/>
        <dbReference type="ChEBI" id="CHEBI:30013"/>
        <dbReference type="ChEBI" id="CHEBI:30616"/>
        <dbReference type="ChEBI" id="CHEBI:61977"/>
        <dbReference type="ChEBI" id="CHEBI:456216"/>
        <dbReference type="EC" id="2.7.11.1"/>
    </reaction>
</comment>
<dbReference type="Gene3D" id="1.10.510.10">
    <property type="entry name" value="Transferase(Phosphotransferase) domain 1"/>
    <property type="match status" value="2"/>
</dbReference>
<keyword evidence="4" id="KW-0547">Nucleotide-binding</keyword>
<feature type="domain" description="Protein kinase" evidence="10">
    <location>
        <begin position="72"/>
        <end position="468"/>
    </location>
</feature>